<dbReference type="InterPro" id="IPR036821">
    <property type="entry name" value="Peptide_deformylase_sf"/>
</dbReference>
<dbReference type="InterPro" id="IPR023635">
    <property type="entry name" value="Peptide_deformylase"/>
</dbReference>
<dbReference type="SUPFAM" id="SSF56420">
    <property type="entry name" value="Peptide deformylase"/>
    <property type="match status" value="1"/>
</dbReference>
<dbReference type="PANTHER" id="PTHR10458:SF22">
    <property type="entry name" value="PEPTIDE DEFORMYLASE"/>
    <property type="match status" value="1"/>
</dbReference>
<protein>
    <submittedName>
        <fullName evidence="2">Peptide deformylase</fullName>
    </submittedName>
</protein>
<dbReference type="Gene3D" id="3.90.45.10">
    <property type="entry name" value="Peptide deformylase"/>
    <property type="match status" value="1"/>
</dbReference>
<comment type="similarity">
    <text evidence="1">Belongs to the polypeptide deformylase family.</text>
</comment>
<evidence type="ECO:0000256" key="1">
    <source>
        <dbReference type="ARBA" id="ARBA00010759"/>
    </source>
</evidence>
<evidence type="ECO:0000313" key="2">
    <source>
        <dbReference type="EMBL" id="SFG55511.1"/>
    </source>
</evidence>
<dbReference type="PRINTS" id="PR01576">
    <property type="entry name" value="PDEFORMYLASE"/>
</dbReference>
<name>A0A1I2SZY3_9LACO</name>
<dbReference type="EMBL" id="FOPI01000037">
    <property type="protein sequence ID" value="SFG55511.1"/>
    <property type="molecule type" value="Genomic_DNA"/>
</dbReference>
<dbReference type="Pfam" id="PF01327">
    <property type="entry name" value="Pep_deformylase"/>
    <property type="match status" value="1"/>
</dbReference>
<dbReference type="PANTHER" id="PTHR10458">
    <property type="entry name" value="PEPTIDE DEFORMYLASE"/>
    <property type="match status" value="1"/>
</dbReference>
<gene>
    <name evidence="2" type="ORF">SAMN02910432_01823</name>
</gene>
<organism evidence="2 3">
    <name type="scientific">Ligilactobacillus ruminis DSM 20403 = NBRC 102161</name>
    <dbReference type="NCBI Taxonomy" id="1423798"/>
    <lineage>
        <taxon>Bacteria</taxon>
        <taxon>Bacillati</taxon>
        <taxon>Bacillota</taxon>
        <taxon>Bacilli</taxon>
        <taxon>Lactobacillales</taxon>
        <taxon>Lactobacillaceae</taxon>
        <taxon>Ligilactobacillus</taxon>
    </lineage>
</organism>
<proteinExistence type="inferred from homology"/>
<dbReference type="Proteomes" id="UP000182635">
    <property type="component" value="Unassembled WGS sequence"/>
</dbReference>
<evidence type="ECO:0000313" key="3">
    <source>
        <dbReference type="Proteomes" id="UP000182635"/>
    </source>
</evidence>
<dbReference type="OrthoDB" id="9784988at2"/>
<accession>A0A1I2SZY3</accession>
<dbReference type="AlphaFoldDB" id="A0A1I2SZY3"/>
<sequence>MIKPINKDVGILRKKSTTASKKDLQTASDLIDTLKAHQNACVGMAANMIGINKRIIACFFGPFPVLMINPEITKKFGPYTAEEGCLSLEGKRVAKRFKHIEVTYLDENFAKQRQKLDDFNAQIVQHEIDHCNGILI</sequence>
<dbReference type="NCBIfam" id="NF006670">
    <property type="entry name" value="PRK09218.1"/>
    <property type="match status" value="1"/>
</dbReference>
<dbReference type="RefSeq" id="WP_039122511.1">
    <property type="nucleotide sequence ID" value="NZ_AYYL01000040.1"/>
</dbReference>
<dbReference type="GO" id="GO:0042586">
    <property type="term" value="F:peptide deformylase activity"/>
    <property type="evidence" value="ECO:0007669"/>
    <property type="project" value="InterPro"/>
</dbReference>
<reference evidence="3" key="1">
    <citation type="submission" date="2016-10" db="EMBL/GenBank/DDBJ databases">
        <authorList>
            <person name="Varghese N."/>
            <person name="Submissions S."/>
        </authorList>
    </citation>
    <scope>NUCLEOTIDE SEQUENCE [LARGE SCALE GENOMIC DNA]</scope>
    <source>
        <strain evidence="3">DSM 20403</strain>
    </source>
</reference>
<dbReference type="PIRSF" id="PIRSF004749">
    <property type="entry name" value="Pep_def"/>
    <property type="match status" value="1"/>
</dbReference>
<dbReference type="CDD" id="cd00487">
    <property type="entry name" value="Pep_deformylase"/>
    <property type="match status" value="1"/>
</dbReference>